<evidence type="ECO:0000313" key="8">
    <source>
        <dbReference type="Proteomes" id="UP000186438"/>
    </source>
</evidence>
<dbReference type="STRING" id="53378.BRW65_17945"/>
<dbReference type="GO" id="GO:0004316">
    <property type="term" value="F:3-oxoacyl-[acyl-carrier-protein] reductase (NADPH) activity"/>
    <property type="evidence" value="ECO:0007669"/>
    <property type="project" value="UniProtKB-EC"/>
</dbReference>
<gene>
    <name evidence="7" type="ORF">BRW65_17945</name>
</gene>
<dbReference type="PRINTS" id="PR00081">
    <property type="entry name" value="GDHRDH"/>
</dbReference>
<comment type="caution">
    <text evidence="7">The sequence shown here is derived from an EMBL/GenBank/DDBJ whole genome shotgun (WGS) entry which is preliminary data.</text>
</comment>
<comment type="subcellular location">
    <subcellularLocation>
        <location evidence="1">Secreted</location>
        <location evidence="1">Cell wall</location>
    </subcellularLocation>
</comment>
<dbReference type="Proteomes" id="UP000186438">
    <property type="component" value="Unassembled WGS sequence"/>
</dbReference>
<comment type="similarity">
    <text evidence="2">Belongs to the short-chain dehydrogenases/reductases (SDR) family.</text>
</comment>
<dbReference type="OrthoDB" id="9786435at2"/>
<dbReference type="AlphaFoldDB" id="A0A1Q4HS74"/>
<evidence type="ECO:0000256" key="5">
    <source>
        <dbReference type="ARBA" id="ARBA00040781"/>
    </source>
</evidence>
<dbReference type="InterPro" id="IPR036291">
    <property type="entry name" value="NAD(P)-bd_dom_sf"/>
</dbReference>
<dbReference type="RefSeq" id="WP_073876974.1">
    <property type="nucleotide sequence ID" value="NZ_MPNT01000016.1"/>
</dbReference>
<dbReference type="PRINTS" id="PR00080">
    <property type="entry name" value="SDRFAMILY"/>
</dbReference>
<evidence type="ECO:0000256" key="1">
    <source>
        <dbReference type="ARBA" id="ARBA00004191"/>
    </source>
</evidence>
<keyword evidence="4" id="KW-0560">Oxidoreductase</keyword>
<dbReference type="Gene3D" id="3.40.50.720">
    <property type="entry name" value="NAD(P)-binding Rossmann-like Domain"/>
    <property type="match status" value="1"/>
</dbReference>
<organism evidence="7 8">
    <name type="scientific">Mycobacterium paraffinicum</name>
    <dbReference type="NCBI Taxonomy" id="53378"/>
    <lineage>
        <taxon>Bacteria</taxon>
        <taxon>Bacillati</taxon>
        <taxon>Actinomycetota</taxon>
        <taxon>Actinomycetes</taxon>
        <taxon>Mycobacteriales</taxon>
        <taxon>Mycobacteriaceae</taxon>
        <taxon>Mycobacterium</taxon>
    </lineage>
</organism>
<evidence type="ECO:0000256" key="4">
    <source>
        <dbReference type="ARBA" id="ARBA00023002"/>
    </source>
</evidence>
<dbReference type="FunFam" id="3.40.50.720:FF:000173">
    <property type="entry name" value="3-oxoacyl-[acyl-carrier protein] reductase"/>
    <property type="match status" value="1"/>
</dbReference>
<protein>
    <recommendedName>
        <fullName evidence="5">3-oxoacyl-[acyl-carrier-protein] reductase MabA</fullName>
    </recommendedName>
</protein>
<dbReference type="PANTHER" id="PTHR42879:SF2">
    <property type="entry name" value="3-OXOACYL-[ACYL-CARRIER-PROTEIN] REDUCTASE FABG"/>
    <property type="match status" value="1"/>
</dbReference>
<evidence type="ECO:0000313" key="7">
    <source>
        <dbReference type="EMBL" id="OJZ71975.1"/>
    </source>
</evidence>
<accession>A0A1Q4HS74</accession>
<evidence type="ECO:0000256" key="2">
    <source>
        <dbReference type="ARBA" id="ARBA00006484"/>
    </source>
</evidence>
<keyword evidence="3" id="KW-0134">Cell wall</keyword>
<dbReference type="InterPro" id="IPR050259">
    <property type="entry name" value="SDR"/>
</dbReference>
<dbReference type="InterPro" id="IPR002347">
    <property type="entry name" value="SDR_fam"/>
</dbReference>
<sequence>MSHRLEGRTALITGSGRNIGRAIAVLFARQGANIIVNGHQDRGAVDDTVREIENLGGAAIGVMADVSDPDAVASMIAEGEARFGSIDIAVNNVARRKRQPLEEISIADWQETINYNLNSAFYVVHYVLPGMRQRGWGRIINIAGYDAWTGHISQRAHNVAAKAGMHGLTKAVAREAGVWGVTCNTVAPGAINTIRDESQYTHVDIEAIAQRLAIKKAGDPEDIAEACLYVAGESGKFVTGQVIHVNGGEFML</sequence>
<name>A0A1Q4HS74_9MYCO</name>
<evidence type="ECO:0000256" key="6">
    <source>
        <dbReference type="ARBA" id="ARBA00047400"/>
    </source>
</evidence>
<dbReference type="EMBL" id="MPNT01000016">
    <property type="protein sequence ID" value="OJZ71975.1"/>
    <property type="molecule type" value="Genomic_DNA"/>
</dbReference>
<keyword evidence="8" id="KW-1185">Reference proteome</keyword>
<proteinExistence type="inferred from homology"/>
<dbReference type="SUPFAM" id="SSF51735">
    <property type="entry name" value="NAD(P)-binding Rossmann-fold domains"/>
    <property type="match status" value="1"/>
</dbReference>
<dbReference type="Pfam" id="PF13561">
    <property type="entry name" value="adh_short_C2"/>
    <property type="match status" value="1"/>
</dbReference>
<reference evidence="7 8" key="1">
    <citation type="submission" date="2016-11" db="EMBL/GenBank/DDBJ databases">
        <title>Genome sequences of unsequenced Mycobacteria.</title>
        <authorList>
            <person name="Greninger A.L."/>
            <person name="Fang F."/>
            <person name="Jerome K.R."/>
        </authorList>
    </citation>
    <scope>NUCLEOTIDE SEQUENCE [LARGE SCALE GENOMIC DNA]</scope>
    <source>
        <strain evidence="7 8">M11</strain>
    </source>
</reference>
<comment type="catalytic activity">
    <reaction evidence="6">
        <text>a (3R)-hydroxyacyl-[ACP] + NADP(+) = a 3-oxoacyl-[ACP] + NADPH + H(+)</text>
        <dbReference type="Rhea" id="RHEA:17397"/>
        <dbReference type="Rhea" id="RHEA-COMP:9916"/>
        <dbReference type="Rhea" id="RHEA-COMP:9945"/>
        <dbReference type="ChEBI" id="CHEBI:15378"/>
        <dbReference type="ChEBI" id="CHEBI:57783"/>
        <dbReference type="ChEBI" id="CHEBI:58349"/>
        <dbReference type="ChEBI" id="CHEBI:78776"/>
        <dbReference type="ChEBI" id="CHEBI:78827"/>
        <dbReference type="EC" id="1.1.1.100"/>
    </reaction>
    <physiologicalReaction direction="right-to-left" evidence="6">
        <dbReference type="Rhea" id="RHEA:17399"/>
    </physiologicalReaction>
</comment>
<dbReference type="PANTHER" id="PTHR42879">
    <property type="entry name" value="3-OXOACYL-(ACYL-CARRIER-PROTEIN) REDUCTASE"/>
    <property type="match status" value="1"/>
</dbReference>
<evidence type="ECO:0000256" key="3">
    <source>
        <dbReference type="ARBA" id="ARBA00022512"/>
    </source>
</evidence>
<keyword evidence="3" id="KW-0964">Secreted</keyword>